<organism evidence="9 10">
    <name type="scientific">Shewanella surugensis</name>
    <dbReference type="NCBI Taxonomy" id="212020"/>
    <lineage>
        <taxon>Bacteria</taxon>
        <taxon>Pseudomonadati</taxon>
        <taxon>Pseudomonadota</taxon>
        <taxon>Gammaproteobacteria</taxon>
        <taxon>Alteromonadales</taxon>
        <taxon>Shewanellaceae</taxon>
        <taxon>Shewanella</taxon>
    </lineage>
</organism>
<feature type="binding site" evidence="7">
    <location>
        <position position="57"/>
    </location>
    <ligand>
        <name>Zn(2+)</name>
        <dbReference type="ChEBI" id="CHEBI:29105"/>
        <label>1</label>
    </ligand>
</feature>
<keyword evidence="5 7" id="KW-0378">Hydrolase</keyword>
<feature type="binding site" evidence="7">
    <location>
        <position position="60"/>
    </location>
    <ligand>
        <name>Zn(2+)</name>
        <dbReference type="ChEBI" id="CHEBI:29105"/>
        <label>2</label>
    </ligand>
</feature>
<feature type="binding site" evidence="7">
    <location>
        <position position="55"/>
    </location>
    <ligand>
        <name>Zn(2+)</name>
        <dbReference type="ChEBI" id="CHEBI:29105"/>
        <label>1</label>
    </ligand>
</feature>
<reference evidence="9 10" key="1">
    <citation type="submission" date="2022-01" db="EMBL/GenBank/DDBJ databases">
        <title>Whole genome-based taxonomy of the Shewanellaceae.</title>
        <authorList>
            <person name="Martin-Rodriguez A.J."/>
        </authorList>
    </citation>
    <scope>NUCLEOTIDE SEQUENCE [LARGE SCALE GENOMIC DNA]</scope>
    <source>
        <strain evidence="9 10">DSM 17177</strain>
    </source>
</reference>
<feature type="binding site" evidence="7">
    <location>
        <position position="175"/>
    </location>
    <ligand>
        <name>Zn(2+)</name>
        <dbReference type="ChEBI" id="CHEBI:29105"/>
        <label>2</label>
    </ligand>
</feature>
<dbReference type="InterPro" id="IPR017782">
    <property type="entry name" value="Hydroxyacylglutathione_Hdrlase"/>
</dbReference>
<comment type="function">
    <text evidence="7">Thiolesterase that catalyzes the hydrolysis of S-D-lactoyl-glutathione to form glutathione and D-lactic acid.</text>
</comment>
<evidence type="ECO:0000256" key="2">
    <source>
        <dbReference type="ARBA" id="ARBA00004963"/>
    </source>
</evidence>
<dbReference type="GO" id="GO:0004416">
    <property type="term" value="F:hydroxyacylglutathione hydrolase activity"/>
    <property type="evidence" value="ECO:0007669"/>
    <property type="project" value="UniProtKB-EC"/>
</dbReference>
<feature type="binding site" evidence="7">
    <location>
        <position position="137"/>
    </location>
    <ligand>
        <name>Zn(2+)</name>
        <dbReference type="ChEBI" id="CHEBI:29105"/>
        <label>2</label>
    </ligand>
</feature>
<feature type="binding site" evidence="7">
    <location>
        <position position="120"/>
    </location>
    <ligand>
        <name>Zn(2+)</name>
        <dbReference type="ChEBI" id="CHEBI:29105"/>
        <label>1</label>
    </ligand>
</feature>
<comment type="catalytic activity">
    <reaction evidence="1 7">
        <text>an S-(2-hydroxyacyl)glutathione + H2O = a 2-hydroxy carboxylate + glutathione + H(+)</text>
        <dbReference type="Rhea" id="RHEA:21864"/>
        <dbReference type="ChEBI" id="CHEBI:15377"/>
        <dbReference type="ChEBI" id="CHEBI:15378"/>
        <dbReference type="ChEBI" id="CHEBI:57925"/>
        <dbReference type="ChEBI" id="CHEBI:58896"/>
        <dbReference type="ChEBI" id="CHEBI:71261"/>
        <dbReference type="EC" id="3.1.2.6"/>
    </reaction>
</comment>
<dbReference type="Proteomes" id="UP001203423">
    <property type="component" value="Unassembled WGS sequence"/>
</dbReference>
<dbReference type="InterPro" id="IPR036866">
    <property type="entry name" value="RibonucZ/Hydroxyglut_hydro"/>
</dbReference>
<dbReference type="RefSeq" id="WP_248940425.1">
    <property type="nucleotide sequence ID" value="NZ_JAKIKS010000040.1"/>
</dbReference>
<dbReference type="InterPro" id="IPR035680">
    <property type="entry name" value="Clx_II_MBL"/>
</dbReference>
<proteinExistence type="inferred from homology"/>
<keyword evidence="10" id="KW-1185">Reference proteome</keyword>
<dbReference type="EMBL" id="JAKIKS010000040">
    <property type="protein sequence ID" value="MCL1125136.1"/>
    <property type="molecule type" value="Genomic_DNA"/>
</dbReference>
<gene>
    <name evidence="7 9" type="primary">gloB</name>
    <name evidence="9" type="ORF">L2764_11780</name>
</gene>
<evidence type="ECO:0000256" key="4">
    <source>
        <dbReference type="ARBA" id="ARBA00022723"/>
    </source>
</evidence>
<evidence type="ECO:0000256" key="7">
    <source>
        <dbReference type="HAMAP-Rule" id="MF_01374"/>
    </source>
</evidence>
<dbReference type="Pfam" id="PF16123">
    <property type="entry name" value="HAGH_C"/>
    <property type="match status" value="1"/>
</dbReference>
<evidence type="ECO:0000256" key="5">
    <source>
        <dbReference type="ARBA" id="ARBA00022801"/>
    </source>
</evidence>
<dbReference type="CDD" id="cd07723">
    <property type="entry name" value="hydroxyacylglutathione_hydrolase_MBL-fold"/>
    <property type="match status" value="1"/>
</dbReference>
<evidence type="ECO:0000256" key="6">
    <source>
        <dbReference type="ARBA" id="ARBA00022833"/>
    </source>
</evidence>
<dbReference type="NCBIfam" id="TIGR03413">
    <property type="entry name" value="GSH_gloB"/>
    <property type="match status" value="1"/>
</dbReference>
<dbReference type="PIRSF" id="PIRSF005457">
    <property type="entry name" value="Glx"/>
    <property type="match status" value="1"/>
</dbReference>
<keyword evidence="4 7" id="KW-0479">Metal-binding</keyword>
<keyword evidence="6 7" id="KW-0862">Zinc</keyword>
<comment type="caution">
    <text evidence="9">The sequence shown here is derived from an EMBL/GenBank/DDBJ whole genome shotgun (WGS) entry which is preliminary data.</text>
</comment>
<dbReference type="InterPro" id="IPR032282">
    <property type="entry name" value="HAGH_C"/>
</dbReference>
<feature type="domain" description="Metallo-beta-lactamase" evidence="8">
    <location>
        <begin position="12"/>
        <end position="175"/>
    </location>
</feature>
<dbReference type="InterPro" id="IPR050110">
    <property type="entry name" value="Glyoxalase_II_hydrolase"/>
</dbReference>
<evidence type="ECO:0000256" key="1">
    <source>
        <dbReference type="ARBA" id="ARBA00001623"/>
    </source>
</evidence>
<evidence type="ECO:0000256" key="3">
    <source>
        <dbReference type="ARBA" id="ARBA00006759"/>
    </source>
</evidence>
<dbReference type="Pfam" id="PF00753">
    <property type="entry name" value="Lactamase_B"/>
    <property type="match status" value="1"/>
</dbReference>
<evidence type="ECO:0000259" key="8">
    <source>
        <dbReference type="SMART" id="SM00849"/>
    </source>
</evidence>
<dbReference type="PANTHER" id="PTHR43705">
    <property type="entry name" value="HYDROXYACYLGLUTATHIONE HYDROLASE"/>
    <property type="match status" value="1"/>
</dbReference>
<dbReference type="InterPro" id="IPR001279">
    <property type="entry name" value="Metallo-B-lactamas"/>
</dbReference>
<dbReference type="PANTHER" id="PTHR43705:SF1">
    <property type="entry name" value="HYDROXYACYLGLUTATHIONE HYDROLASE GLOB"/>
    <property type="match status" value="1"/>
</dbReference>
<feature type="binding site" evidence="7">
    <location>
        <position position="59"/>
    </location>
    <ligand>
        <name>Zn(2+)</name>
        <dbReference type="ChEBI" id="CHEBI:29105"/>
        <label>2</label>
    </ligand>
</feature>
<evidence type="ECO:0000313" key="10">
    <source>
        <dbReference type="Proteomes" id="UP001203423"/>
    </source>
</evidence>
<dbReference type="EC" id="3.1.2.6" evidence="7"/>
<accession>A0ABT0LDC3</accession>
<protein>
    <recommendedName>
        <fullName evidence="7">Hydroxyacylglutathione hydrolase</fullName>
        <ecNumber evidence="7">3.1.2.6</ecNumber>
    </recommendedName>
    <alternativeName>
        <fullName evidence="7">Glyoxalase II</fullName>
        <shortName evidence="7">Glx II</shortName>
    </alternativeName>
</protein>
<dbReference type="Gene3D" id="3.60.15.10">
    <property type="entry name" value="Ribonuclease Z/Hydroxyacylglutathione hydrolase-like"/>
    <property type="match status" value="1"/>
</dbReference>
<comment type="cofactor">
    <cofactor evidence="7">
        <name>Zn(2+)</name>
        <dbReference type="ChEBI" id="CHEBI:29105"/>
    </cofactor>
    <text evidence="7">Binds 2 Zn(2+) ions per subunit.</text>
</comment>
<comment type="pathway">
    <text evidence="2 7">Secondary metabolite metabolism; methylglyoxal degradation; (R)-lactate from methylglyoxal: step 2/2.</text>
</comment>
<sequence>MLNIIPLPAFTDNYIWLIKHSNSQDVYVVDPGDANVVIDYLNAHQLTLAGILITHHHIDHTGGILALKSFSEQHSAQAVLPVYGPASENINGVNHPINNERSMILKTLNIKVTIFTIPGHTLGHIAYLMDDNLFCGDTLFSGGCGRLFEGSPEQMHTSLTQLSQLPTETKVFCTHEYTLANLTFASEVEPDNNDLYAYKEQVSQLRLNNQPSLPSSIGMERKINPFLRCEQDTIQRAIRQHFQHPSHDNRSTFALLRQWKDNF</sequence>
<dbReference type="HAMAP" id="MF_01374">
    <property type="entry name" value="Glyoxalase_2"/>
    <property type="match status" value="1"/>
</dbReference>
<dbReference type="SMART" id="SM00849">
    <property type="entry name" value="Lactamase_B"/>
    <property type="match status" value="1"/>
</dbReference>
<comment type="similarity">
    <text evidence="3 7">Belongs to the metallo-beta-lactamase superfamily. Glyoxalase II family.</text>
</comment>
<evidence type="ECO:0000313" key="9">
    <source>
        <dbReference type="EMBL" id="MCL1125136.1"/>
    </source>
</evidence>
<feature type="binding site" evidence="7">
    <location>
        <position position="137"/>
    </location>
    <ligand>
        <name>Zn(2+)</name>
        <dbReference type="ChEBI" id="CHEBI:29105"/>
        <label>1</label>
    </ligand>
</feature>
<dbReference type="SUPFAM" id="SSF56281">
    <property type="entry name" value="Metallo-hydrolase/oxidoreductase"/>
    <property type="match status" value="1"/>
</dbReference>
<comment type="subunit">
    <text evidence="7">Monomer.</text>
</comment>
<name>A0ABT0LDC3_9GAMM</name>